<evidence type="ECO:0000313" key="2">
    <source>
        <dbReference type="EMBL" id="KDO28835.1"/>
    </source>
</evidence>
<evidence type="ECO:0000313" key="3">
    <source>
        <dbReference type="Proteomes" id="UP000030745"/>
    </source>
</evidence>
<dbReference type="VEuPathDB" id="FungiDB:SPRG_20037"/>
<dbReference type="GeneID" id="24141278"/>
<protein>
    <submittedName>
        <fullName evidence="2">Uncharacterized protein</fullName>
    </submittedName>
</protein>
<dbReference type="KEGG" id="spar:SPRG_20037"/>
<reference evidence="2 3" key="1">
    <citation type="journal article" date="2013" name="PLoS Genet.">
        <title>Distinctive expansion of potential virulence genes in the genome of the oomycete fish pathogen Saprolegnia parasitica.</title>
        <authorList>
            <person name="Jiang R.H."/>
            <person name="de Bruijn I."/>
            <person name="Haas B.J."/>
            <person name="Belmonte R."/>
            <person name="Lobach L."/>
            <person name="Christie J."/>
            <person name="van den Ackerveken G."/>
            <person name="Bottin A."/>
            <person name="Bulone V."/>
            <person name="Diaz-Moreno S.M."/>
            <person name="Dumas B."/>
            <person name="Fan L."/>
            <person name="Gaulin E."/>
            <person name="Govers F."/>
            <person name="Grenville-Briggs L.J."/>
            <person name="Horner N.R."/>
            <person name="Levin J.Z."/>
            <person name="Mammella M."/>
            <person name="Meijer H.J."/>
            <person name="Morris P."/>
            <person name="Nusbaum C."/>
            <person name="Oome S."/>
            <person name="Phillips A.J."/>
            <person name="van Rooyen D."/>
            <person name="Rzeszutek E."/>
            <person name="Saraiva M."/>
            <person name="Secombes C.J."/>
            <person name="Seidl M.F."/>
            <person name="Snel B."/>
            <person name="Stassen J.H."/>
            <person name="Sykes S."/>
            <person name="Tripathy S."/>
            <person name="van den Berg H."/>
            <person name="Vega-Arreguin J.C."/>
            <person name="Wawra S."/>
            <person name="Young S.K."/>
            <person name="Zeng Q."/>
            <person name="Dieguez-Uribeondo J."/>
            <person name="Russ C."/>
            <person name="Tyler B.M."/>
            <person name="van West P."/>
        </authorList>
    </citation>
    <scope>NUCLEOTIDE SEQUENCE [LARGE SCALE GENOMIC DNA]</scope>
    <source>
        <strain evidence="2 3">CBS 223.65</strain>
    </source>
</reference>
<name>A0A067CI21_SAPPC</name>
<dbReference type="OrthoDB" id="150053at2759"/>
<dbReference type="EMBL" id="KK583209">
    <property type="protein sequence ID" value="KDO28835.1"/>
    <property type="molecule type" value="Genomic_DNA"/>
</dbReference>
<sequence length="92" mass="10678">MVKIYKMLVHWGFLFTVPTVIAMTVFKPLDEDAQREMLEKKYKSDVDRAKKNRAMFKELLLPSSDDSEGKKMSDEVTDIWMKGDPKIRPPGV</sequence>
<keyword evidence="3" id="KW-1185">Reference proteome</keyword>
<evidence type="ECO:0000256" key="1">
    <source>
        <dbReference type="SAM" id="MobiDB-lite"/>
    </source>
</evidence>
<feature type="compositionally biased region" description="Basic and acidic residues" evidence="1">
    <location>
        <begin position="81"/>
        <end position="92"/>
    </location>
</feature>
<accession>A0A067CI21</accession>
<gene>
    <name evidence="2" type="ORF">SPRG_20037</name>
</gene>
<proteinExistence type="predicted"/>
<dbReference type="RefSeq" id="XP_012200565.1">
    <property type="nucleotide sequence ID" value="XM_012345175.1"/>
</dbReference>
<dbReference type="Proteomes" id="UP000030745">
    <property type="component" value="Unassembled WGS sequence"/>
</dbReference>
<dbReference type="OMA" id="EVTDIWM"/>
<organism evidence="2 3">
    <name type="scientific">Saprolegnia parasitica (strain CBS 223.65)</name>
    <dbReference type="NCBI Taxonomy" id="695850"/>
    <lineage>
        <taxon>Eukaryota</taxon>
        <taxon>Sar</taxon>
        <taxon>Stramenopiles</taxon>
        <taxon>Oomycota</taxon>
        <taxon>Saprolegniomycetes</taxon>
        <taxon>Saprolegniales</taxon>
        <taxon>Saprolegniaceae</taxon>
        <taxon>Saprolegnia</taxon>
    </lineage>
</organism>
<dbReference type="AlphaFoldDB" id="A0A067CI21"/>
<feature type="region of interest" description="Disordered" evidence="1">
    <location>
        <begin position="62"/>
        <end position="92"/>
    </location>
</feature>